<name>A0A5R9GSM6_9PROT</name>
<dbReference type="PROSITE" id="PS50883">
    <property type="entry name" value="EAL"/>
    <property type="match status" value="1"/>
</dbReference>
<dbReference type="SMART" id="SM00052">
    <property type="entry name" value="EAL"/>
    <property type="match status" value="1"/>
</dbReference>
<dbReference type="NCBIfam" id="TIGR00254">
    <property type="entry name" value="GGDEF"/>
    <property type="match status" value="1"/>
</dbReference>
<dbReference type="CDD" id="cd01948">
    <property type="entry name" value="EAL"/>
    <property type="match status" value="1"/>
</dbReference>
<dbReference type="CDD" id="cd00156">
    <property type="entry name" value="REC"/>
    <property type="match status" value="1"/>
</dbReference>
<sequence>MQRELPNQHMNRPGPLEKVMVIASDADFCSRMHSVIEDAGYEPVIAGSSEAAIVLMQDVLPALVILAGEPDDATRHSCCRFVAQAPVIIVADGHDVEAIREAFDQGVTDFITRPVDWTLLTLRLQYILRTSRTMQQARTNERLLAEAQRIANLGNWAWDLSCDEIEVSDQSCRIFGVPRTSPGTFYHLFQSAIHDDDRAGFDRAIHQAVQGHPADIEFRIHVQGGQEKTLLMHAERSGPAGSSHLFGTLQNITERKKTEESIRRLAYFDTVTGLPNRTLFSEHLKAALAKASRNGTCVAVMFLDLDNFKRINDSLGHVAGDQLLKEVSVRLQQSIRSTDVAARESSDDTVARLGGDEFTVLLTDMADASHAGVVAERILDSLSKPLMLAGNRVSITSSIGIAIYPDDGHESDVLLKHADAAMYQVKYKGRNGVFFYDDELRRRSQDRIHLEGELVKALERDEMTLFYQPKIDANSSTVSGFEALIRWIHPERGMVSPIDFIPVAEDSGLIVPMGKWVIRTACRQHVAWLKAGLPPVNISVNLSCHQFADHHLLASIEQILAETGVDPAYLEFEITESVLMKDAEAALQVLSEMKAMGLKLSVDDFGTGYSSMSYLKHFPIDVLKIDRSFVLDITTDEQDATITSAIISLAGALGLAVVAEGVETREQLDFLRQCNCDQVQGYLFSPPVPADRAVHLITKQF</sequence>
<dbReference type="InterPro" id="IPR000014">
    <property type="entry name" value="PAS"/>
</dbReference>
<dbReference type="Pfam" id="PF00990">
    <property type="entry name" value="GGDEF"/>
    <property type="match status" value="1"/>
</dbReference>
<evidence type="ECO:0000259" key="3">
    <source>
        <dbReference type="PROSITE" id="PS50110"/>
    </source>
</evidence>
<dbReference type="SUPFAM" id="SSF141868">
    <property type="entry name" value="EAL domain-like"/>
    <property type="match status" value="1"/>
</dbReference>
<evidence type="ECO:0000259" key="4">
    <source>
        <dbReference type="PROSITE" id="PS50113"/>
    </source>
</evidence>
<feature type="domain" description="EAL" evidence="5">
    <location>
        <begin position="447"/>
        <end position="701"/>
    </location>
</feature>
<dbReference type="SMART" id="SM00267">
    <property type="entry name" value="GGDEF"/>
    <property type="match status" value="1"/>
</dbReference>
<dbReference type="InterPro" id="IPR000700">
    <property type="entry name" value="PAS-assoc_C"/>
</dbReference>
<feature type="domain" description="GGDEF" evidence="6">
    <location>
        <begin position="296"/>
        <end position="438"/>
    </location>
</feature>
<dbReference type="Gene3D" id="3.30.70.270">
    <property type="match status" value="1"/>
</dbReference>
<dbReference type="GO" id="GO:0071732">
    <property type="term" value="P:cellular response to nitric oxide"/>
    <property type="evidence" value="ECO:0007669"/>
    <property type="project" value="UniProtKB-ARBA"/>
</dbReference>
<dbReference type="FunFam" id="3.20.20.450:FF:000001">
    <property type="entry name" value="Cyclic di-GMP phosphodiesterase yahA"/>
    <property type="match status" value="1"/>
</dbReference>
<dbReference type="Proteomes" id="UP000306585">
    <property type="component" value="Unassembled WGS sequence"/>
</dbReference>
<feature type="domain" description="PAC" evidence="4">
    <location>
        <begin position="214"/>
        <end position="264"/>
    </location>
</feature>
<dbReference type="PROSITE" id="PS50110">
    <property type="entry name" value="RESPONSE_REGULATORY"/>
    <property type="match status" value="1"/>
</dbReference>
<dbReference type="Pfam" id="PF08447">
    <property type="entry name" value="PAS_3"/>
    <property type="match status" value="1"/>
</dbReference>
<dbReference type="InterPro" id="IPR013655">
    <property type="entry name" value="PAS_fold_3"/>
</dbReference>
<dbReference type="EMBL" id="VBRY01000002">
    <property type="protein sequence ID" value="TLS68608.1"/>
    <property type="molecule type" value="Genomic_DNA"/>
</dbReference>
<dbReference type="InterPro" id="IPR000160">
    <property type="entry name" value="GGDEF_dom"/>
</dbReference>
<dbReference type="PROSITE" id="PS50887">
    <property type="entry name" value="GGDEF"/>
    <property type="match status" value="1"/>
</dbReference>
<evidence type="ECO:0000259" key="5">
    <source>
        <dbReference type="PROSITE" id="PS50883"/>
    </source>
</evidence>
<proteinExistence type="predicted"/>
<dbReference type="SMART" id="SM00448">
    <property type="entry name" value="REC"/>
    <property type="match status" value="1"/>
</dbReference>
<dbReference type="PANTHER" id="PTHR44757">
    <property type="entry name" value="DIGUANYLATE CYCLASE DGCP"/>
    <property type="match status" value="1"/>
</dbReference>
<dbReference type="CDD" id="cd01949">
    <property type="entry name" value="GGDEF"/>
    <property type="match status" value="1"/>
</dbReference>
<protein>
    <submittedName>
        <fullName evidence="7">EAL domain-containing protein</fullName>
    </submittedName>
</protein>
<reference evidence="7 8" key="1">
    <citation type="journal article" date="2019" name="Appl. Environ. Microbiol.">
        <title>Environmental Evidence and Genomic Insight of Iron-oxidizing Bacteria Preference Towards More Corrosion Resistant Stainless Steel at Higher Salinities.</title>
        <authorList>
            <person name="Garrison C.E."/>
            <person name="Price K.A."/>
            <person name="Field E.K."/>
        </authorList>
    </citation>
    <scope>NUCLEOTIDE SEQUENCE [LARGE SCALE GENOMIC DNA]</scope>
    <source>
        <strain evidence="7 8">P3</strain>
    </source>
</reference>
<dbReference type="InterPro" id="IPR035965">
    <property type="entry name" value="PAS-like_dom_sf"/>
</dbReference>
<dbReference type="InterPro" id="IPR001789">
    <property type="entry name" value="Sig_transdc_resp-reg_receiver"/>
</dbReference>
<dbReference type="SUPFAM" id="SSF55073">
    <property type="entry name" value="Nucleotide cyclase"/>
    <property type="match status" value="1"/>
</dbReference>
<dbReference type="Gene3D" id="3.20.20.450">
    <property type="entry name" value="EAL domain"/>
    <property type="match status" value="1"/>
</dbReference>
<evidence type="ECO:0000259" key="6">
    <source>
        <dbReference type="PROSITE" id="PS50887"/>
    </source>
</evidence>
<keyword evidence="8" id="KW-1185">Reference proteome</keyword>
<dbReference type="AlphaFoldDB" id="A0A5R9GSM6"/>
<dbReference type="GO" id="GO:0000160">
    <property type="term" value="P:phosphorelay signal transduction system"/>
    <property type="evidence" value="ECO:0007669"/>
    <property type="project" value="InterPro"/>
</dbReference>
<dbReference type="InterPro" id="IPR035919">
    <property type="entry name" value="EAL_sf"/>
</dbReference>
<dbReference type="Gene3D" id="3.40.50.2300">
    <property type="match status" value="1"/>
</dbReference>
<feature type="domain" description="Response regulatory" evidence="3">
    <location>
        <begin position="18"/>
        <end position="128"/>
    </location>
</feature>
<dbReference type="PANTHER" id="PTHR44757:SF2">
    <property type="entry name" value="BIOFILM ARCHITECTURE MAINTENANCE PROTEIN MBAA"/>
    <property type="match status" value="1"/>
</dbReference>
<evidence type="ECO:0000313" key="8">
    <source>
        <dbReference type="Proteomes" id="UP000306585"/>
    </source>
</evidence>
<dbReference type="InterPro" id="IPR052155">
    <property type="entry name" value="Biofilm_reg_signaling"/>
</dbReference>
<dbReference type="RefSeq" id="WP_138238228.1">
    <property type="nucleotide sequence ID" value="NZ_VBRY01000002.1"/>
</dbReference>
<dbReference type="SUPFAM" id="SSF52172">
    <property type="entry name" value="CheY-like"/>
    <property type="match status" value="1"/>
</dbReference>
<comment type="catalytic activity">
    <reaction evidence="1">
        <text>3',3'-c-di-GMP + H2O = 5'-phosphoguanylyl(3'-&gt;5')guanosine + H(+)</text>
        <dbReference type="Rhea" id="RHEA:24902"/>
        <dbReference type="ChEBI" id="CHEBI:15377"/>
        <dbReference type="ChEBI" id="CHEBI:15378"/>
        <dbReference type="ChEBI" id="CHEBI:58754"/>
        <dbReference type="ChEBI" id="CHEBI:58805"/>
        <dbReference type="EC" id="3.1.4.52"/>
    </reaction>
    <physiologicalReaction direction="left-to-right" evidence="1">
        <dbReference type="Rhea" id="RHEA:24903"/>
    </physiologicalReaction>
</comment>
<accession>A0A5R9GSM6</accession>
<dbReference type="PROSITE" id="PS50113">
    <property type="entry name" value="PAC"/>
    <property type="match status" value="1"/>
</dbReference>
<evidence type="ECO:0000313" key="7">
    <source>
        <dbReference type="EMBL" id="TLS68608.1"/>
    </source>
</evidence>
<comment type="caution">
    <text evidence="2">Lacks conserved residue(s) required for the propagation of feature annotation.</text>
</comment>
<evidence type="ECO:0000256" key="1">
    <source>
        <dbReference type="ARBA" id="ARBA00051114"/>
    </source>
</evidence>
<dbReference type="Gene3D" id="3.30.450.20">
    <property type="entry name" value="PAS domain"/>
    <property type="match status" value="1"/>
</dbReference>
<dbReference type="InterPro" id="IPR011006">
    <property type="entry name" value="CheY-like_superfamily"/>
</dbReference>
<dbReference type="Pfam" id="PF00563">
    <property type="entry name" value="EAL"/>
    <property type="match status" value="1"/>
</dbReference>
<evidence type="ECO:0000256" key="2">
    <source>
        <dbReference type="PROSITE-ProRule" id="PRU00169"/>
    </source>
</evidence>
<dbReference type="FunFam" id="3.30.70.270:FF:000001">
    <property type="entry name" value="Diguanylate cyclase domain protein"/>
    <property type="match status" value="1"/>
</dbReference>
<dbReference type="SUPFAM" id="SSF55785">
    <property type="entry name" value="PYP-like sensor domain (PAS domain)"/>
    <property type="match status" value="1"/>
</dbReference>
<comment type="caution">
    <text evidence="7">The sequence shown here is derived from an EMBL/GenBank/DDBJ whole genome shotgun (WGS) entry which is preliminary data.</text>
</comment>
<organism evidence="7 8">
    <name type="scientific">Mariprofundus erugo</name>
    <dbReference type="NCBI Taxonomy" id="2528639"/>
    <lineage>
        <taxon>Bacteria</taxon>
        <taxon>Pseudomonadati</taxon>
        <taxon>Pseudomonadota</taxon>
        <taxon>Candidatius Mariprofundia</taxon>
        <taxon>Mariprofundales</taxon>
        <taxon>Mariprofundaceae</taxon>
        <taxon>Mariprofundus</taxon>
    </lineage>
</organism>
<dbReference type="InterPro" id="IPR001633">
    <property type="entry name" value="EAL_dom"/>
</dbReference>
<gene>
    <name evidence="7" type="ORF">FEF65_02565</name>
</gene>
<dbReference type="GO" id="GO:0071111">
    <property type="term" value="F:cyclic-guanylate-specific phosphodiesterase activity"/>
    <property type="evidence" value="ECO:0007669"/>
    <property type="project" value="UniProtKB-EC"/>
</dbReference>
<dbReference type="InterPro" id="IPR029787">
    <property type="entry name" value="Nucleotide_cyclase"/>
</dbReference>
<dbReference type="CDD" id="cd00130">
    <property type="entry name" value="PAS"/>
    <property type="match status" value="1"/>
</dbReference>
<dbReference type="InterPro" id="IPR043128">
    <property type="entry name" value="Rev_trsase/Diguanyl_cyclase"/>
</dbReference>